<evidence type="ECO:0000259" key="2">
    <source>
        <dbReference type="Pfam" id="PF13556"/>
    </source>
</evidence>
<name>A0A1V2I0R7_9ACTN</name>
<organism evidence="3 4">
    <name type="scientific">Pseudofrankia asymbiotica</name>
    <dbReference type="NCBI Taxonomy" id="1834516"/>
    <lineage>
        <taxon>Bacteria</taxon>
        <taxon>Bacillati</taxon>
        <taxon>Actinomycetota</taxon>
        <taxon>Actinomycetes</taxon>
        <taxon>Frankiales</taxon>
        <taxon>Frankiaceae</taxon>
        <taxon>Pseudofrankia</taxon>
    </lineage>
</organism>
<gene>
    <name evidence="3" type="ORF">BL253_34010</name>
</gene>
<feature type="domain" description="PucR C-terminal helix-turn-helix" evidence="2">
    <location>
        <begin position="372"/>
        <end position="427"/>
    </location>
</feature>
<sequence>MKGLLLQLSALDADAESAVRVIAYFDALVAARADVASLVRATAALAECGAGLETADTGRVRYRQDGTPAPSERSAAPEQPERSEQPEQPAADESAGLGHVSGWMRLDDDGGRVWLERPGPPRPLDEIVLERMAIAARAIGTRVRPSLHIADPALVELVLSDRESAEDRARALRLLGLLPDVAVRAVAISPPAGADVGVQAVALMARGRLGRRTVRVAVLGRMAAVLIQDRAVAASPASDLRLALAERPSSRTGTTVPQDGERDGTSPGGRQAGAGFDRSTSASTGHWDAAAQPRVGIGGPVDGLDARVSWRQARLALRFAAPGSADALVVDYAELGSVALLADVPVDRLRSDPDVRALDVLAQGPAGPGDIAVLEAYCQATSLRQAAAVLHLHHSSVAVRVANLEDVLGWRLDEPEGRFRARLALLARRLATAP</sequence>
<evidence type="ECO:0000256" key="1">
    <source>
        <dbReference type="SAM" id="MobiDB-lite"/>
    </source>
</evidence>
<dbReference type="InterPro" id="IPR042070">
    <property type="entry name" value="PucR_C-HTH_sf"/>
</dbReference>
<dbReference type="InterPro" id="IPR025736">
    <property type="entry name" value="PucR_C-HTH_dom"/>
</dbReference>
<reference evidence="4" key="1">
    <citation type="submission" date="2016-10" db="EMBL/GenBank/DDBJ databases">
        <title>Frankia sp. NRRL B-16386 Genome sequencing.</title>
        <authorList>
            <person name="Ghodhbane-Gtari F."/>
            <person name="Swanson E."/>
            <person name="Gueddou A."/>
            <person name="Hezbri K."/>
            <person name="Ktari K."/>
            <person name="Nouioui I."/>
            <person name="Morris K."/>
            <person name="Simpson S."/>
            <person name="Abebe-Akele F."/>
            <person name="Thomas K."/>
            <person name="Gtari M."/>
            <person name="Tisa L.S."/>
        </authorList>
    </citation>
    <scope>NUCLEOTIDE SEQUENCE [LARGE SCALE GENOMIC DNA]</scope>
    <source>
        <strain evidence="4">NRRL B-16386</strain>
    </source>
</reference>
<evidence type="ECO:0000313" key="3">
    <source>
        <dbReference type="EMBL" id="ONH23020.1"/>
    </source>
</evidence>
<dbReference type="Gene3D" id="1.10.10.2840">
    <property type="entry name" value="PucR C-terminal helix-turn-helix domain"/>
    <property type="match status" value="1"/>
</dbReference>
<dbReference type="PANTHER" id="PTHR33744:SF7">
    <property type="entry name" value="PUCR FAMILY TRANSCRIPTIONAL REGULATOR"/>
    <property type="match status" value="1"/>
</dbReference>
<comment type="caution">
    <text evidence="3">The sequence shown here is derived from an EMBL/GenBank/DDBJ whole genome shotgun (WGS) entry which is preliminary data.</text>
</comment>
<evidence type="ECO:0000313" key="4">
    <source>
        <dbReference type="Proteomes" id="UP000188929"/>
    </source>
</evidence>
<dbReference type="OrthoDB" id="5051269at2"/>
<dbReference type="InterPro" id="IPR051448">
    <property type="entry name" value="CdaR-like_regulators"/>
</dbReference>
<feature type="region of interest" description="Disordered" evidence="1">
    <location>
        <begin position="243"/>
        <end position="294"/>
    </location>
</feature>
<dbReference type="RefSeq" id="WP_076821880.1">
    <property type="nucleotide sequence ID" value="NZ_MOMC01000093.1"/>
</dbReference>
<dbReference type="Pfam" id="PF13556">
    <property type="entry name" value="HTH_30"/>
    <property type="match status" value="1"/>
</dbReference>
<dbReference type="PANTHER" id="PTHR33744">
    <property type="entry name" value="CARBOHYDRATE DIACID REGULATOR"/>
    <property type="match status" value="1"/>
</dbReference>
<keyword evidence="4" id="KW-1185">Reference proteome</keyword>
<dbReference type="Proteomes" id="UP000188929">
    <property type="component" value="Unassembled WGS sequence"/>
</dbReference>
<proteinExistence type="predicted"/>
<feature type="region of interest" description="Disordered" evidence="1">
    <location>
        <begin position="57"/>
        <end position="98"/>
    </location>
</feature>
<protein>
    <submittedName>
        <fullName evidence="3">LysR family transcriptional regulator</fullName>
    </submittedName>
</protein>
<dbReference type="EMBL" id="MOMC01000093">
    <property type="protein sequence ID" value="ONH23020.1"/>
    <property type="molecule type" value="Genomic_DNA"/>
</dbReference>
<dbReference type="AlphaFoldDB" id="A0A1V2I0R7"/>
<accession>A0A1V2I0R7</accession>
<dbReference type="STRING" id="1834516.BL253_34010"/>